<accession>A0ABS4W7K6</accession>
<dbReference type="RefSeq" id="WP_210036760.1">
    <property type="nucleotide sequence ID" value="NZ_JAGINU010000004.1"/>
</dbReference>
<dbReference type="SUPFAM" id="SSF46785">
    <property type="entry name" value="Winged helix' DNA-binding domain"/>
    <property type="match status" value="1"/>
</dbReference>
<feature type="domain" description="HTH gntR-type" evidence="5">
    <location>
        <begin position="23"/>
        <end position="89"/>
    </location>
</feature>
<comment type="caution">
    <text evidence="6">The sequence shown here is derived from an EMBL/GenBank/DDBJ whole genome shotgun (WGS) entry which is preliminary data.</text>
</comment>
<evidence type="ECO:0000256" key="4">
    <source>
        <dbReference type="SAM" id="MobiDB-lite"/>
    </source>
</evidence>
<evidence type="ECO:0000313" key="6">
    <source>
        <dbReference type="EMBL" id="MBP2371619.1"/>
    </source>
</evidence>
<keyword evidence="7" id="KW-1185">Reference proteome</keyword>
<keyword evidence="1" id="KW-0805">Transcription regulation</keyword>
<evidence type="ECO:0000313" key="7">
    <source>
        <dbReference type="Proteomes" id="UP001519295"/>
    </source>
</evidence>
<proteinExistence type="predicted"/>
<evidence type="ECO:0000256" key="1">
    <source>
        <dbReference type="ARBA" id="ARBA00023015"/>
    </source>
</evidence>
<dbReference type="InterPro" id="IPR011711">
    <property type="entry name" value="GntR_C"/>
</dbReference>
<dbReference type="Pfam" id="PF00392">
    <property type="entry name" value="GntR"/>
    <property type="match status" value="1"/>
</dbReference>
<dbReference type="InterPro" id="IPR036390">
    <property type="entry name" value="WH_DNA-bd_sf"/>
</dbReference>
<dbReference type="Gene3D" id="1.10.10.10">
    <property type="entry name" value="Winged helix-like DNA-binding domain superfamily/Winged helix DNA-binding domain"/>
    <property type="match status" value="1"/>
</dbReference>
<dbReference type="GO" id="GO:0003677">
    <property type="term" value="F:DNA binding"/>
    <property type="evidence" value="ECO:0007669"/>
    <property type="project" value="UniProtKB-KW"/>
</dbReference>
<evidence type="ECO:0000259" key="5">
    <source>
        <dbReference type="PROSITE" id="PS50949"/>
    </source>
</evidence>
<evidence type="ECO:0000256" key="3">
    <source>
        <dbReference type="ARBA" id="ARBA00023163"/>
    </source>
</evidence>
<feature type="region of interest" description="Disordered" evidence="4">
    <location>
        <begin position="1"/>
        <end position="21"/>
    </location>
</feature>
<dbReference type="SMART" id="SM00345">
    <property type="entry name" value="HTH_GNTR"/>
    <property type="match status" value="1"/>
</dbReference>
<name>A0ABS4W7K6_9PSEU</name>
<dbReference type="PANTHER" id="PTHR43537">
    <property type="entry name" value="TRANSCRIPTIONAL REGULATOR, GNTR FAMILY"/>
    <property type="match status" value="1"/>
</dbReference>
<dbReference type="PROSITE" id="PS50949">
    <property type="entry name" value="HTH_GNTR"/>
    <property type="match status" value="1"/>
</dbReference>
<dbReference type="SMART" id="SM00895">
    <property type="entry name" value="FCD"/>
    <property type="match status" value="1"/>
</dbReference>
<organism evidence="6 7">
    <name type="scientific">Pseudonocardia parietis</name>
    <dbReference type="NCBI Taxonomy" id="570936"/>
    <lineage>
        <taxon>Bacteria</taxon>
        <taxon>Bacillati</taxon>
        <taxon>Actinomycetota</taxon>
        <taxon>Actinomycetes</taxon>
        <taxon>Pseudonocardiales</taxon>
        <taxon>Pseudonocardiaceae</taxon>
        <taxon>Pseudonocardia</taxon>
    </lineage>
</organism>
<feature type="compositionally biased region" description="Polar residues" evidence="4">
    <location>
        <begin position="1"/>
        <end position="14"/>
    </location>
</feature>
<sequence>MTTEDAGSAKSSALEQLPPRDTTTLVRTVRDRLRLAIALEEIPSGKLNQVQVARQLGVSRMPIRAAIPDLVAEGLLENVPGGGVAVRPLTESDVRQVYEVRTALESSAVRNVAEHASDESLRRIQAIVDEHGAAFASYDAGQLLAADREFHMAILSATHNLHFQRAIVPVWSIVERAMVSVLHSTNVFDSAWREHEEIALALRDREADAAEAAVRRHLGKAAEKLVISLGGSAAS</sequence>
<keyword evidence="2 6" id="KW-0238">DNA-binding</keyword>
<reference evidence="6 7" key="1">
    <citation type="submission" date="2021-03" db="EMBL/GenBank/DDBJ databases">
        <title>Sequencing the genomes of 1000 actinobacteria strains.</title>
        <authorList>
            <person name="Klenk H.-P."/>
        </authorList>
    </citation>
    <scope>NUCLEOTIDE SEQUENCE [LARGE SCALE GENOMIC DNA]</scope>
    <source>
        <strain evidence="6 7">DSM 45256</strain>
    </source>
</reference>
<protein>
    <submittedName>
        <fullName evidence="6">DNA-binding GntR family transcriptional regulator</fullName>
    </submittedName>
</protein>
<dbReference type="PANTHER" id="PTHR43537:SF5">
    <property type="entry name" value="UXU OPERON TRANSCRIPTIONAL REGULATOR"/>
    <property type="match status" value="1"/>
</dbReference>
<dbReference type="InterPro" id="IPR000524">
    <property type="entry name" value="Tscrpt_reg_HTH_GntR"/>
</dbReference>
<dbReference type="InterPro" id="IPR008920">
    <property type="entry name" value="TF_FadR/GntR_C"/>
</dbReference>
<evidence type="ECO:0000256" key="2">
    <source>
        <dbReference type="ARBA" id="ARBA00023125"/>
    </source>
</evidence>
<dbReference type="SUPFAM" id="SSF48008">
    <property type="entry name" value="GntR ligand-binding domain-like"/>
    <property type="match status" value="1"/>
</dbReference>
<keyword evidence="3" id="KW-0804">Transcription</keyword>
<dbReference type="Proteomes" id="UP001519295">
    <property type="component" value="Unassembled WGS sequence"/>
</dbReference>
<dbReference type="Pfam" id="PF07729">
    <property type="entry name" value="FCD"/>
    <property type="match status" value="1"/>
</dbReference>
<dbReference type="Gene3D" id="1.20.120.530">
    <property type="entry name" value="GntR ligand-binding domain-like"/>
    <property type="match status" value="1"/>
</dbReference>
<dbReference type="InterPro" id="IPR036388">
    <property type="entry name" value="WH-like_DNA-bd_sf"/>
</dbReference>
<dbReference type="EMBL" id="JAGINU010000004">
    <property type="protein sequence ID" value="MBP2371619.1"/>
    <property type="molecule type" value="Genomic_DNA"/>
</dbReference>
<gene>
    <name evidence="6" type="ORF">JOF36_007392</name>
</gene>